<keyword evidence="2 6" id="KW-0812">Transmembrane</keyword>
<dbReference type="PROSITE" id="PS50801">
    <property type="entry name" value="STAS"/>
    <property type="match status" value="1"/>
</dbReference>
<dbReference type="CDD" id="cd07042">
    <property type="entry name" value="STAS_SulP_like_sulfate_transporter"/>
    <property type="match status" value="1"/>
</dbReference>
<dbReference type="SUPFAM" id="SSF52091">
    <property type="entry name" value="SpoIIaa-like"/>
    <property type="match status" value="1"/>
</dbReference>
<dbReference type="FunCoup" id="A0A2P6N7C7">
    <property type="interactions" value="30"/>
</dbReference>
<feature type="transmembrane region" description="Helical" evidence="6">
    <location>
        <begin position="353"/>
        <end position="371"/>
    </location>
</feature>
<dbReference type="InterPro" id="IPR002645">
    <property type="entry name" value="STAS_dom"/>
</dbReference>
<gene>
    <name evidence="8" type="ORF">PROFUN_12461</name>
</gene>
<evidence type="ECO:0000256" key="5">
    <source>
        <dbReference type="SAM" id="MobiDB-lite"/>
    </source>
</evidence>
<dbReference type="NCBIfam" id="TIGR00815">
    <property type="entry name" value="sulP"/>
    <property type="match status" value="1"/>
</dbReference>
<feature type="domain" description="STAS" evidence="7">
    <location>
        <begin position="627"/>
        <end position="740"/>
    </location>
</feature>
<dbReference type="Pfam" id="PF01740">
    <property type="entry name" value="STAS"/>
    <property type="match status" value="1"/>
</dbReference>
<dbReference type="OrthoDB" id="288203at2759"/>
<dbReference type="InParanoid" id="A0A2P6N7C7"/>
<dbReference type="InterPro" id="IPR001902">
    <property type="entry name" value="SLC26A/SulP_fam"/>
</dbReference>
<evidence type="ECO:0000256" key="3">
    <source>
        <dbReference type="ARBA" id="ARBA00022989"/>
    </source>
</evidence>
<evidence type="ECO:0000313" key="8">
    <source>
        <dbReference type="EMBL" id="PRP79849.1"/>
    </source>
</evidence>
<feature type="transmembrane region" description="Helical" evidence="6">
    <location>
        <begin position="383"/>
        <end position="404"/>
    </location>
</feature>
<evidence type="ECO:0000256" key="1">
    <source>
        <dbReference type="ARBA" id="ARBA00004141"/>
    </source>
</evidence>
<dbReference type="STRING" id="1890364.A0A2P6N7C7"/>
<evidence type="ECO:0000256" key="6">
    <source>
        <dbReference type="SAM" id="Phobius"/>
    </source>
</evidence>
<protein>
    <submittedName>
        <fullName evidence="8">High affinity sulfate transporter 1</fullName>
    </submittedName>
</protein>
<reference evidence="8 9" key="1">
    <citation type="journal article" date="2018" name="Genome Biol. Evol.">
        <title>Multiple Roots of Fruiting Body Formation in Amoebozoa.</title>
        <authorList>
            <person name="Hillmann F."/>
            <person name="Forbes G."/>
            <person name="Novohradska S."/>
            <person name="Ferling I."/>
            <person name="Riege K."/>
            <person name="Groth M."/>
            <person name="Westermann M."/>
            <person name="Marz M."/>
            <person name="Spaller T."/>
            <person name="Winckler T."/>
            <person name="Schaap P."/>
            <person name="Glockner G."/>
        </authorList>
    </citation>
    <scope>NUCLEOTIDE SEQUENCE [LARGE SCALE GENOMIC DNA]</scope>
    <source>
        <strain evidence="8 9">Jena</strain>
    </source>
</reference>
<organism evidence="8 9">
    <name type="scientific">Planoprotostelium fungivorum</name>
    <dbReference type="NCBI Taxonomy" id="1890364"/>
    <lineage>
        <taxon>Eukaryota</taxon>
        <taxon>Amoebozoa</taxon>
        <taxon>Evosea</taxon>
        <taxon>Variosea</taxon>
        <taxon>Cavosteliida</taxon>
        <taxon>Cavosteliaceae</taxon>
        <taxon>Planoprotostelium</taxon>
    </lineage>
</organism>
<accession>A0A2P6N7C7</accession>
<dbReference type="Gene3D" id="3.30.750.24">
    <property type="entry name" value="STAS domain"/>
    <property type="match status" value="1"/>
</dbReference>
<keyword evidence="4 6" id="KW-0472">Membrane</keyword>
<evidence type="ECO:0000256" key="2">
    <source>
        <dbReference type="ARBA" id="ARBA00022692"/>
    </source>
</evidence>
<dbReference type="PANTHER" id="PTHR11814">
    <property type="entry name" value="SULFATE TRANSPORTER"/>
    <property type="match status" value="1"/>
</dbReference>
<feature type="transmembrane region" description="Helical" evidence="6">
    <location>
        <begin position="477"/>
        <end position="497"/>
    </location>
</feature>
<feature type="transmembrane region" description="Helical" evidence="6">
    <location>
        <begin position="509"/>
        <end position="530"/>
    </location>
</feature>
<evidence type="ECO:0000259" key="7">
    <source>
        <dbReference type="PROSITE" id="PS50801"/>
    </source>
</evidence>
<feature type="region of interest" description="Disordered" evidence="5">
    <location>
        <begin position="120"/>
        <end position="147"/>
    </location>
</feature>
<dbReference type="EMBL" id="MDYQ01000168">
    <property type="protein sequence ID" value="PRP79849.1"/>
    <property type="molecule type" value="Genomic_DNA"/>
</dbReference>
<name>A0A2P6N7C7_9EUKA</name>
<dbReference type="Proteomes" id="UP000241769">
    <property type="component" value="Unassembled WGS sequence"/>
</dbReference>
<dbReference type="InterPro" id="IPR036513">
    <property type="entry name" value="STAS_dom_sf"/>
</dbReference>
<keyword evidence="9" id="KW-1185">Reference proteome</keyword>
<feature type="transmembrane region" description="Helical" evidence="6">
    <location>
        <begin position="446"/>
        <end position="465"/>
    </location>
</feature>
<dbReference type="GO" id="GO:0016020">
    <property type="term" value="C:membrane"/>
    <property type="evidence" value="ECO:0007669"/>
    <property type="project" value="UniProtKB-SubCell"/>
</dbReference>
<feature type="transmembrane region" description="Helical" evidence="6">
    <location>
        <begin position="274"/>
        <end position="299"/>
    </location>
</feature>
<feature type="transmembrane region" description="Helical" evidence="6">
    <location>
        <begin position="575"/>
        <end position="603"/>
    </location>
</feature>
<keyword evidence="3 6" id="KW-1133">Transmembrane helix</keyword>
<comment type="caution">
    <text evidence="8">The sequence shown here is derived from an EMBL/GenBank/DDBJ whole genome shotgun (WGS) entry which is preliminary data.</text>
</comment>
<feature type="transmembrane region" description="Helical" evidence="6">
    <location>
        <begin position="537"/>
        <end position="555"/>
    </location>
</feature>
<evidence type="ECO:0000256" key="4">
    <source>
        <dbReference type="ARBA" id="ARBA00023136"/>
    </source>
</evidence>
<evidence type="ECO:0000313" key="9">
    <source>
        <dbReference type="Proteomes" id="UP000241769"/>
    </source>
</evidence>
<sequence length="796" mass="88929">MSAIRRTLFAAETPVRENPSLGKGINSRATEDIIIDLNGIVAKSSKCQQVLRDASSQDRTKEALKALEDDLLASGELLDVKVTQGRLVLFYLHRCSSCRKWENVQSSELKGHTYMSHLSIKRPRSRDIDEQSNDSEDTILPSHDCLDRRPDEVPYAEVLAHRRNKYPRPSYGSRLASYGKRCLPLWIVRYQREWLMGDIIAGVTVGAVAVPQGIAYSTIVGLPPIHGLYSSLIPVLIYAFTGTSREIAIGPFSLVSLLTAEAVTLVCSMKDPDYLAYCLLLTFMVGMILTVAGLLKLGFLVNFMSNPVLEGFQCAAALVMASNQFLPLFGLPGKEGKTFYDIMHHFADQVHDLNVISLIIGLSMIFLLLVIRKLNEYLAKYKICIPAPLVVVIIGIILGFTVHLDEKGVMLVGHIPGGLPPLHNSLQKLQNFRGDFDNIKKLFEQAAILSLVTFMLTISVAKSYSEKRRYEVRSNQELFALGAANMVGSFLGCFPTAGSMSRTSINVTGGGRTQLSGITCACVVFVVLMLLTKVLSYLPIVCLAAIIIVSVIPMIQPMRFIEIWRTKPIDLLLCFISFFSTLFLGIANGIILSILASIINVIYSNSRPRIMILGRLPGTDSFHSVNRFPKALVIPGMTIIRMDASLFFANVNFFREKLFVLRHREHTRCIILDFEGVNDMDYTAATVFRTIAKDIKEHKILLLMAALKGPVRDVFHNSGLIPVLGSENILWEVRDAVKVGEKWMNETGILAEELHPFEEEHFQDWSEDEHQPLLEYSHRVFDHQEEKGSIFYSPTV</sequence>
<dbReference type="InterPro" id="IPR011547">
    <property type="entry name" value="SLC26A/SulP_dom"/>
</dbReference>
<feature type="transmembrane region" description="Helical" evidence="6">
    <location>
        <begin position="194"/>
        <end position="214"/>
    </location>
</feature>
<dbReference type="GO" id="GO:0055085">
    <property type="term" value="P:transmembrane transport"/>
    <property type="evidence" value="ECO:0007669"/>
    <property type="project" value="InterPro"/>
</dbReference>
<dbReference type="AlphaFoldDB" id="A0A2P6N7C7"/>
<proteinExistence type="predicted"/>
<comment type="subcellular location">
    <subcellularLocation>
        <location evidence="1">Membrane</location>
        <topology evidence="1">Multi-pass membrane protein</topology>
    </subcellularLocation>
</comment>
<dbReference type="Pfam" id="PF00916">
    <property type="entry name" value="Sulfate_transp"/>
    <property type="match status" value="1"/>
</dbReference>
<feature type="transmembrane region" description="Helical" evidence="6">
    <location>
        <begin position="247"/>
        <end position="268"/>
    </location>
</feature>